<sequence>MTSNGQEAGTSGVHMTEISQDPRITTTAMSSSVPLSVSSSVERSTLPTTTDNGSAVAIRSTSSAAAPSDTSDIHLPSHEENFESEQEEDEDEDVKVPLDKVRLTFLLISGLRHSETFDPSTPIIQVKKYIWSHWPQEWTQTRPAPESVARLELLYLGKFLDNDASLNDKGLLGGQSSTVHLLVRDQQSKKSDNSKSPESATSCKCCIIL</sequence>
<evidence type="ECO:0000259" key="2">
    <source>
        <dbReference type="Pfam" id="PF13881"/>
    </source>
</evidence>
<dbReference type="EMBL" id="MCGN01000006">
    <property type="protein sequence ID" value="ORY95265.1"/>
    <property type="molecule type" value="Genomic_DNA"/>
</dbReference>
<evidence type="ECO:0000313" key="4">
    <source>
        <dbReference type="Proteomes" id="UP000242180"/>
    </source>
</evidence>
<reference evidence="3 4" key="1">
    <citation type="submission" date="2016-07" db="EMBL/GenBank/DDBJ databases">
        <title>Pervasive Adenine N6-methylation of Active Genes in Fungi.</title>
        <authorList>
            <consortium name="DOE Joint Genome Institute"/>
            <person name="Mondo S.J."/>
            <person name="Dannebaum R.O."/>
            <person name="Kuo R.C."/>
            <person name="Labutti K."/>
            <person name="Haridas S."/>
            <person name="Kuo A."/>
            <person name="Salamov A."/>
            <person name="Ahrendt S.R."/>
            <person name="Lipzen A."/>
            <person name="Sullivan W."/>
            <person name="Andreopoulos W.B."/>
            <person name="Clum A."/>
            <person name="Lindquist E."/>
            <person name="Daum C."/>
            <person name="Ramamoorthy G.K."/>
            <person name="Gryganskyi A."/>
            <person name="Culley D."/>
            <person name="Magnuson J.K."/>
            <person name="James T.Y."/>
            <person name="O'Malley M.A."/>
            <person name="Stajich J.E."/>
            <person name="Spatafora J.W."/>
            <person name="Visel A."/>
            <person name="Grigoriev I.V."/>
        </authorList>
    </citation>
    <scope>NUCLEOTIDE SEQUENCE [LARGE SCALE GENOMIC DNA]</scope>
    <source>
        <strain evidence="3 4">NRRL 2496</strain>
    </source>
</reference>
<comment type="caution">
    <text evidence="3">The sequence shown here is derived from an EMBL/GenBank/DDBJ whole genome shotgun (WGS) entry which is preliminary data.</text>
</comment>
<dbReference type="InterPro" id="IPR040015">
    <property type="entry name" value="UBL3-like"/>
</dbReference>
<feature type="domain" description="UBL3-like ubiquitin" evidence="2">
    <location>
        <begin position="99"/>
        <end position="206"/>
    </location>
</feature>
<dbReference type="PANTHER" id="PTHR13169">
    <property type="entry name" value="UBIQUITIN-LIKE PROTEIN 3 HCG-1 PROTEIN"/>
    <property type="match status" value="1"/>
</dbReference>
<gene>
    <name evidence="3" type="ORF">BCR43DRAFT_492711</name>
</gene>
<feature type="compositionally biased region" description="Polar residues" evidence="1">
    <location>
        <begin position="17"/>
        <end position="29"/>
    </location>
</feature>
<dbReference type="Gene3D" id="3.10.20.90">
    <property type="entry name" value="Phosphatidylinositol 3-kinase Catalytic Subunit, Chain A, domain 1"/>
    <property type="match status" value="1"/>
</dbReference>
<protein>
    <submittedName>
        <fullName evidence="3">Ubiquitin-2 like Rad60 SUMO-like-domain-containing protein</fullName>
    </submittedName>
</protein>
<dbReference type="SUPFAM" id="SSF54236">
    <property type="entry name" value="Ubiquitin-like"/>
    <property type="match status" value="1"/>
</dbReference>
<dbReference type="InParanoid" id="A0A1X2H9D0"/>
<dbReference type="OrthoDB" id="1043111at2759"/>
<dbReference type="InterPro" id="IPR029071">
    <property type="entry name" value="Ubiquitin-like_domsf"/>
</dbReference>
<accession>A0A1X2H9D0</accession>
<dbReference type="InterPro" id="IPR039540">
    <property type="entry name" value="UBL3-like_ubiquitin_dom"/>
</dbReference>
<dbReference type="OMA" id="YPRERES"/>
<feature type="region of interest" description="Disordered" evidence="1">
    <location>
        <begin position="1"/>
        <end position="93"/>
    </location>
</feature>
<name>A0A1X2H9D0_SYNRA</name>
<dbReference type="PANTHER" id="PTHR13169:SF0">
    <property type="entry name" value="UBIQUITIN-LIKE PROTEIN 3"/>
    <property type="match status" value="1"/>
</dbReference>
<organism evidence="3 4">
    <name type="scientific">Syncephalastrum racemosum</name>
    <name type="common">Filamentous fungus</name>
    <dbReference type="NCBI Taxonomy" id="13706"/>
    <lineage>
        <taxon>Eukaryota</taxon>
        <taxon>Fungi</taxon>
        <taxon>Fungi incertae sedis</taxon>
        <taxon>Mucoromycota</taxon>
        <taxon>Mucoromycotina</taxon>
        <taxon>Mucoromycetes</taxon>
        <taxon>Mucorales</taxon>
        <taxon>Syncephalastraceae</taxon>
        <taxon>Syncephalastrum</taxon>
    </lineage>
</organism>
<dbReference type="STRING" id="13706.A0A1X2H9D0"/>
<evidence type="ECO:0000256" key="1">
    <source>
        <dbReference type="SAM" id="MobiDB-lite"/>
    </source>
</evidence>
<feature type="compositionally biased region" description="Low complexity" evidence="1">
    <location>
        <begin position="60"/>
        <end position="70"/>
    </location>
</feature>
<dbReference type="Pfam" id="PF13881">
    <property type="entry name" value="Rad60-SLD_2"/>
    <property type="match status" value="1"/>
</dbReference>
<evidence type="ECO:0000313" key="3">
    <source>
        <dbReference type="EMBL" id="ORY95265.1"/>
    </source>
</evidence>
<dbReference type="Proteomes" id="UP000242180">
    <property type="component" value="Unassembled WGS sequence"/>
</dbReference>
<feature type="compositionally biased region" description="Basic and acidic residues" evidence="1">
    <location>
        <begin position="71"/>
        <end position="81"/>
    </location>
</feature>
<dbReference type="AlphaFoldDB" id="A0A1X2H9D0"/>
<feature type="compositionally biased region" description="Low complexity" evidence="1">
    <location>
        <begin position="30"/>
        <end position="44"/>
    </location>
</feature>
<proteinExistence type="predicted"/>
<keyword evidence="4" id="KW-1185">Reference proteome</keyword>
<feature type="compositionally biased region" description="Acidic residues" evidence="1">
    <location>
        <begin position="82"/>
        <end position="93"/>
    </location>
</feature>